<name>A0A9N8WA25_9GLOM</name>
<dbReference type="Proteomes" id="UP000789572">
    <property type="component" value="Unassembled WGS sequence"/>
</dbReference>
<dbReference type="PANTHER" id="PTHR12192:SF2">
    <property type="entry name" value="GLUTATHIONE-SPECIFIC GAMMA-GLUTAMYLCYCLOTRANSFERASE 2"/>
    <property type="match status" value="1"/>
</dbReference>
<evidence type="ECO:0000256" key="2">
    <source>
        <dbReference type="ARBA" id="ARBA00023239"/>
    </source>
</evidence>
<protein>
    <recommendedName>
        <fullName evidence="1">glutathione-specific gamma-glutamylcyclotransferase</fullName>
        <ecNumber evidence="1">4.3.2.7</ecNumber>
    </recommendedName>
</protein>
<evidence type="ECO:0000256" key="1">
    <source>
        <dbReference type="ARBA" id="ARBA00012344"/>
    </source>
</evidence>
<dbReference type="Pfam" id="PF04752">
    <property type="entry name" value="ChaC"/>
    <property type="match status" value="1"/>
</dbReference>
<sequence>MPEPVSVNSIIKSSILTNGGAEYVRIKQSQSQAKSLTESQLSVEHQEYWVFGYGSLIWKPPIAWEERVPGYIKGYHSTDHRGTASNPGRVVTLIPYSEWKLLDDYHQNNEDDITWGVAYRIPSNKAAEVKEYLGCRENGYSIQLVEVYQKGRTEPIITQAVCYVANPCHSNYCGSAPIEEIAYQIHRSRGRSGQNRDYALNLAKALREIAPDAHDQHLFDLEQHLLALESFTDGLVCDIGRGRYYYRERCALPVKELKLQNEVCKYRAQTALKSTKPDKTVGSGRGRLYKMAKRQFEGLYEHEVNGKGEM</sequence>
<dbReference type="AlphaFoldDB" id="A0A9N8WA25"/>
<reference evidence="3" key="1">
    <citation type="submission" date="2021-06" db="EMBL/GenBank/DDBJ databases">
        <authorList>
            <person name="Kallberg Y."/>
            <person name="Tangrot J."/>
            <person name="Rosling A."/>
        </authorList>
    </citation>
    <scope>NUCLEOTIDE SEQUENCE</scope>
    <source>
        <strain evidence="3">IA702</strain>
    </source>
</reference>
<dbReference type="InterPro" id="IPR013024">
    <property type="entry name" value="GGCT-like"/>
</dbReference>
<dbReference type="OrthoDB" id="1933483at2759"/>
<evidence type="ECO:0000313" key="4">
    <source>
        <dbReference type="Proteomes" id="UP000789572"/>
    </source>
</evidence>
<dbReference type="GO" id="GO:0006751">
    <property type="term" value="P:glutathione catabolic process"/>
    <property type="evidence" value="ECO:0007669"/>
    <property type="project" value="InterPro"/>
</dbReference>
<dbReference type="GO" id="GO:0061928">
    <property type="term" value="F:glutathione specific gamma-glutamylcyclotransferase activity"/>
    <property type="evidence" value="ECO:0007669"/>
    <property type="project" value="UniProtKB-EC"/>
</dbReference>
<dbReference type="PANTHER" id="PTHR12192">
    <property type="entry name" value="CATION TRANSPORT PROTEIN CHAC-RELATED"/>
    <property type="match status" value="1"/>
</dbReference>
<keyword evidence="2" id="KW-0456">Lyase</keyword>
<keyword evidence="4" id="KW-1185">Reference proteome</keyword>
<organism evidence="3 4">
    <name type="scientific">Paraglomus occultum</name>
    <dbReference type="NCBI Taxonomy" id="144539"/>
    <lineage>
        <taxon>Eukaryota</taxon>
        <taxon>Fungi</taxon>
        <taxon>Fungi incertae sedis</taxon>
        <taxon>Mucoromycota</taxon>
        <taxon>Glomeromycotina</taxon>
        <taxon>Glomeromycetes</taxon>
        <taxon>Paraglomerales</taxon>
        <taxon>Paraglomeraceae</taxon>
        <taxon>Paraglomus</taxon>
    </lineage>
</organism>
<dbReference type="EC" id="4.3.2.7" evidence="1"/>
<dbReference type="GO" id="GO:0005737">
    <property type="term" value="C:cytoplasm"/>
    <property type="evidence" value="ECO:0007669"/>
    <property type="project" value="TreeGrafter"/>
</dbReference>
<dbReference type="SUPFAM" id="SSF110857">
    <property type="entry name" value="Gamma-glutamyl cyclotransferase-like"/>
    <property type="match status" value="1"/>
</dbReference>
<dbReference type="EMBL" id="CAJVPJ010000092">
    <property type="protein sequence ID" value="CAG8475929.1"/>
    <property type="molecule type" value="Genomic_DNA"/>
</dbReference>
<gene>
    <name evidence="3" type="ORF">POCULU_LOCUS1287</name>
</gene>
<dbReference type="Gene3D" id="3.10.490.10">
    <property type="entry name" value="Gamma-glutamyl cyclotransferase-like"/>
    <property type="match status" value="1"/>
</dbReference>
<proteinExistence type="predicted"/>
<comment type="caution">
    <text evidence="3">The sequence shown here is derived from an EMBL/GenBank/DDBJ whole genome shotgun (WGS) entry which is preliminary data.</text>
</comment>
<dbReference type="InterPro" id="IPR036568">
    <property type="entry name" value="GGCT-like_sf"/>
</dbReference>
<dbReference type="CDD" id="cd06661">
    <property type="entry name" value="GGCT_like"/>
    <property type="match status" value="1"/>
</dbReference>
<evidence type="ECO:0000313" key="3">
    <source>
        <dbReference type="EMBL" id="CAG8475929.1"/>
    </source>
</evidence>
<dbReference type="InterPro" id="IPR006840">
    <property type="entry name" value="ChaC"/>
</dbReference>
<accession>A0A9N8WA25</accession>